<evidence type="ECO:0000256" key="1">
    <source>
        <dbReference type="ARBA" id="ARBA00006739"/>
    </source>
</evidence>
<evidence type="ECO:0000259" key="4">
    <source>
        <dbReference type="Pfam" id="PF00535"/>
    </source>
</evidence>
<dbReference type="InterPro" id="IPR001173">
    <property type="entry name" value="Glyco_trans_2-like"/>
</dbReference>
<dbReference type="InterPro" id="IPR050834">
    <property type="entry name" value="Glycosyltransf_2"/>
</dbReference>
<feature type="domain" description="Glycosyltransferase 2-like" evidence="4">
    <location>
        <begin position="80"/>
        <end position="188"/>
    </location>
</feature>
<sequence>MWNEYGECESLYLCCGAISAGFRVKSAGNRHKHAISPLFFLTWTAAAFQDESAQDGAMIINSLCVCPFAPSSPNAMLPISIIIPCYNAAATLARTLDSCVIQPEAAQIIVVDDGSTDRSIEIARYYGERDPRIGLLQMPANGGAARARNWAALHATQPLLAFIDADDDYLPGALAAASGYLEQNPTEASIRLDVEYAGFPAEITAHPDFAEHAATLSNTVPSSLIIRRAVYAALGGFPMDAFFRRNGGEDGAFSWALRELFGNRRLGDARRVRMHYHQGIHAERYFRICFGMQAPVAADVEESFRLSGQFVEAARANIAQLRSLSGPAGTPA</sequence>
<accession>A0A1N6EDG6</accession>
<protein>
    <submittedName>
        <fullName evidence="5">Glycosyl transferase family 2</fullName>
    </submittedName>
</protein>
<evidence type="ECO:0000256" key="3">
    <source>
        <dbReference type="ARBA" id="ARBA00022679"/>
    </source>
</evidence>
<evidence type="ECO:0000313" key="6">
    <source>
        <dbReference type="Proteomes" id="UP000184693"/>
    </source>
</evidence>
<dbReference type="GO" id="GO:0016757">
    <property type="term" value="F:glycosyltransferase activity"/>
    <property type="evidence" value="ECO:0007669"/>
    <property type="project" value="UniProtKB-KW"/>
</dbReference>
<keyword evidence="2" id="KW-0328">Glycosyltransferase</keyword>
<dbReference type="SUPFAM" id="SSF53448">
    <property type="entry name" value="Nucleotide-diphospho-sugar transferases"/>
    <property type="match status" value="1"/>
</dbReference>
<organism evidence="5 6">
    <name type="scientific">Paraburkholderia phenazinium</name>
    <dbReference type="NCBI Taxonomy" id="60549"/>
    <lineage>
        <taxon>Bacteria</taxon>
        <taxon>Pseudomonadati</taxon>
        <taxon>Pseudomonadota</taxon>
        <taxon>Betaproteobacteria</taxon>
        <taxon>Burkholderiales</taxon>
        <taxon>Burkholderiaceae</taxon>
        <taxon>Paraburkholderia</taxon>
    </lineage>
</organism>
<dbReference type="Proteomes" id="UP000184693">
    <property type="component" value="Unassembled WGS sequence"/>
</dbReference>
<evidence type="ECO:0000313" key="5">
    <source>
        <dbReference type="EMBL" id="SIN81095.1"/>
    </source>
</evidence>
<name>A0A1N6EDG6_9BURK</name>
<comment type="similarity">
    <text evidence="1">Belongs to the glycosyltransferase 2 family.</text>
</comment>
<evidence type="ECO:0000256" key="2">
    <source>
        <dbReference type="ARBA" id="ARBA00022676"/>
    </source>
</evidence>
<dbReference type="EMBL" id="FSRM01000001">
    <property type="protein sequence ID" value="SIN81095.1"/>
    <property type="molecule type" value="Genomic_DNA"/>
</dbReference>
<dbReference type="Pfam" id="PF00535">
    <property type="entry name" value="Glycos_transf_2"/>
    <property type="match status" value="1"/>
</dbReference>
<dbReference type="PANTHER" id="PTHR43685">
    <property type="entry name" value="GLYCOSYLTRANSFERASE"/>
    <property type="match status" value="1"/>
</dbReference>
<dbReference type="AlphaFoldDB" id="A0A1N6EDG6"/>
<gene>
    <name evidence="5" type="ORF">SAMN05444168_0494</name>
</gene>
<dbReference type="CDD" id="cd00761">
    <property type="entry name" value="Glyco_tranf_GTA_type"/>
    <property type="match status" value="1"/>
</dbReference>
<dbReference type="InterPro" id="IPR029044">
    <property type="entry name" value="Nucleotide-diphossugar_trans"/>
</dbReference>
<dbReference type="PANTHER" id="PTHR43685:SF5">
    <property type="entry name" value="GLYCOSYLTRANSFERASE EPSE-RELATED"/>
    <property type="match status" value="1"/>
</dbReference>
<proteinExistence type="inferred from homology"/>
<keyword evidence="3 5" id="KW-0808">Transferase</keyword>
<dbReference type="Gene3D" id="3.90.550.10">
    <property type="entry name" value="Spore Coat Polysaccharide Biosynthesis Protein SpsA, Chain A"/>
    <property type="match status" value="1"/>
</dbReference>
<reference evidence="5 6" key="1">
    <citation type="submission" date="2016-11" db="EMBL/GenBank/DDBJ databases">
        <authorList>
            <person name="Jaros S."/>
            <person name="Januszkiewicz K."/>
            <person name="Wedrychowicz H."/>
        </authorList>
    </citation>
    <scope>NUCLEOTIDE SEQUENCE [LARGE SCALE GENOMIC DNA]</scope>
    <source>
        <strain evidence="5 6">GAS86</strain>
    </source>
</reference>